<proteinExistence type="inferred from homology"/>
<evidence type="ECO:0000256" key="1">
    <source>
        <dbReference type="ARBA" id="ARBA00010838"/>
    </source>
</evidence>
<comment type="similarity">
    <text evidence="1 2">Belongs to the glycosyl hydrolase 1 family.</text>
</comment>
<dbReference type="Gramene" id="AET2Gv20190900.8">
    <property type="protein sequence ID" value="AET2Gv20190900.8"/>
    <property type="gene ID" value="AET2Gv20190900"/>
</dbReference>
<dbReference type="Gene3D" id="3.20.20.80">
    <property type="entry name" value="Glycosidases"/>
    <property type="match status" value="1"/>
</dbReference>
<evidence type="ECO:0000313" key="3">
    <source>
        <dbReference type="EnsemblPlants" id="AET2Gv20190900.8"/>
    </source>
</evidence>
<keyword evidence="4" id="KW-1185">Reference proteome</keyword>
<dbReference type="Proteomes" id="UP000015105">
    <property type="component" value="Chromosome 2D"/>
</dbReference>
<reference evidence="3" key="3">
    <citation type="journal article" date="2017" name="Nature">
        <title>Genome sequence of the progenitor of the wheat D genome Aegilops tauschii.</title>
        <authorList>
            <person name="Luo M.C."/>
            <person name="Gu Y.Q."/>
            <person name="Puiu D."/>
            <person name="Wang H."/>
            <person name="Twardziok S.O."/>
            <person name="Deal K.R."/>
            <person name="Huo N."/>
            <person name="Zhu T."/>
            <person name="Wang L."/>
            <person name="Wang Y."/>
            <person name="McGuire P.E."/>
            <person name="Liu S."/>
            <person name="Long H."/>
            <person name="Ramasamy R.K."/>
            <person name="Rodriguez J.C."/>
            <person name="Van S.L."/>
            <person name="Yuan L."/>
            <person name="Wang Z."/>
            <person name="Xia Z."/>
            <person name="Xiao L."/>
            <person name="Anderson O.D."/>
            <person name="Ouyang S."/>
            <person name="Liang Y."/>
            <person name="Zimin A.V."/>
            <person name="Pertea G."/>
            <person name="Qi P."/>
            <person name="Bennetzen J.L."/>
            <person name="Dai X."/>
            <person name="Dawson M.W."/>
            <person name="Muller H.G."/>
            <person name="Kugler K."/>
            <person name="Rivarola-Duarte L."/>
            <person name="Spannagl M."/>
            <person name="Mayer K.F.X."/>
            <person name="Lu F.H."/>
            <person name="Bevan M.W."/>
            <person name="Leroy P."/>
            <person name="Li P."/>
            <person name="You F.M."/>
            <person name="Sun Q."/>
            <person name="Liu Z."/>
            <person name="Lyons E."/>
            <person name="Wicker T."/>
            <person name="Salzberg S.L."/>
            <person name="Devos K.M."/>
            <person name="Dvorak J."/>
        </authorList>
    </citation>
    <scope>NUCLEOTIDE SEQUENCE [LARGE SCALE GENOMIC DNA]</scope>
    <source>
        <strain evidence="3">cv. AL8/78</strain>
    </source>
</reference>
<accession>A0A453ALZ0</accession>
<dbReference type="PANTHER" id="PTHR10353:SF306">
    <property type="entry name" value="4-HYDROXY-7-METHOXY-3-OXO-3,4-DIHYDRO-2H-1,4-BENZOXAZIN-2-YL GLUCOSIDEBETA-D-GLUCOSIDASE"/>
    <property type="match status" value="1"/>
</dbReference>
<reference evidence="3" key="4">
    <citation type="submission" date="2019-03" db="UniProtKB">
        <authorList>
            <consortium name="EnsemblPlants"/>
        </authorList>
    </citation>
    <scope>IDENTIFICATION</scope>
</reference>
<dbReference type="Pfam" id="PF00232">
    <property type="entry name" value="Glyco_hydro_1"/>
    <property type="match status" value="1"/>
</dbReference>
<reference evidence="4" key="2">
    <citation type="journal article" date="2017" name="Nat. Plants">
        <title>The Aegilops tauschii genome reveals multiple impacts of transposons.</title>
        <authorList>
            <person name="Zhao G."/>
            <person name="Zou C."/>
            <person name="Li K."/>
            <person name="Wang K."/>
            <person name="Li T."/>
            <person name="Gao L."/>
            <person name="Zhang X."/>
            <person name="Wang H."/>
            <person name="Yang Z."/>
            <person name="Liu X."/>
            <person name="Jiang W."/>
            <person name="Mao L."/>
            <person name="Kong X."/>
            <person name="Jiao Y."/>
            <person name="Jia J."/>
        </authorList>
    </citation>
    <scope>NUCLEOTIDE SEQUENCE [LARGE SCALE GENOMIC DNA]</scope>
    <source>
        <strain evidence="4">cv. AL8/78</strain>
    </source>
</reference>
<evidence type="ECO:0000313" key="4">
    <source>
        <dbReference type="Proteomes" id="UP000015105"/>
    </source>
</evidence>
<dbReference type="InterPro" id="IPR017853">
    <property type="entry name" value="GH"/>
</dbReference>
<evidence type="ECO:0000256" key="2">
    <source>
        <dbReference type="RuleBase" id="RU003690"/>
    </source>
</evidence>
<reference evidence="4" key="1">
    <citation type="journal article" date="2014" name="Science">
        <title>Ancient hybridizations among the ancestral genomes of bread wheat.</title>
        <authorList>
            <consortium name="International Wheat Genome Sequencing Consortium,"/>
            <person name="Marcussen T."/>
            <person name="Sandve S.R."/>
            <person name="Heier L."/>
            <person name="Spannagl M."/>
            <person name="Pfeifer M."/>
            <person name="Jakobsen K.S."/>
            <person name="Wulff B.B."/>
            <person name="Steuernagel B."/>
            <person name="Mayer K.F."/>
            <person name="Olsen O.A."/>
        </authorList>
    </citation>
    <scope>NUCLEOTIDE SEQUENCE [LARGE SCALE GENOMIC DNA]</scope>
    <source>
        <strain evidence="4">cv. AL8/78</strain>
    </source>
</reference>
<dbReference type="PANTHER" id="PTHR10353">
    <property type="entry name" value="GLYCOSYL HYDROLASE"/>
    <property type="match status" value="1"/>
</dbReference>
<dbReference type="GO" id="GO:0005975">
    <property type="term" value="P:carbohydrate metabolic process"/>
    <property type="evidence" value="ECO:0007669"/>
    <property type="project" value="InterPro"/>
</dbReference>
<protein>
    <submittedName>
        <fullName evidence="3">Uncharacterized protein</fullName>
    </submittedName>
</protein>
<dbReference type="PRINTS" id="PR00131">
    <property type="entry name" value="GLHYDRLASE1"/>
</dbReference>
<dbReference type="SUPFAM" id="SSF51445">
    <property type="entry name" value="(Trans)glycosidases"/>
    <property type="match status" value="1"/>
</dbReference>
<reference evidence="3" key="5">
    <citation type="journal article" date="2021" name="G3 (Bethesda)">
        <title>Aegilops tauschii genome assembly Aet v5.0 features greater sequence contiguity and improved annotation.</title>
        <authorList>
            <person name="Wang L."/>
            <person name="Zhu T."/>
            <person name="Rodriguez J.C."/>
            <person name="Deal K.R."/>
            <person name="Dubcovsky J."/>
            <person name="McGuire P.E."/>
            <person name="Lux T."/>
            <person name="Spannagl M."/>
            <person name="Mayer K.F.X."/>
            <person name="Baldrich P."/>
            <person name="Meyers B.C."/>
            <person name="Huo N."/>
            <person name="Gu Y.Q."/>
            <person name="Zhou H."/>
            <person name="Devos K.M."/>
            <person name="Bennetzen J.L."/>
            <person name="Unver T."/>
            <person name="Budak H."/>
            <person name="Gulick P.J."/>
            <person name="Galiba G."/>
            <person name="Kalapos B."/>
            <person name="Nelson D.R."/>
            <person name="Li P."/>
            <person name="You F.M."/>
            <person name="Luo M.C."/>
            <person name="Dvorak J."/>
        </authorList>
    </citation>
    <scope>NUCLEOTIDE SEQUENCE [LARGE SCALE GENOMIC DNA]</scope>
    <source>
        <strain evidence="3">cv. AL8/78</strain>
    </source>
</reference>
<organism evidence="3 4">
    <name type="scientific">Aegilops tauschii subsp. strangulata</name>
    <name type="common">Goatgrass</name>
    <dbReference type="NCBI Taxonomy" id="200361"/>
    <lineage>
        <taxon>Eukaryota</taxon>
        <taxon>Viridiplantae</taxon>
        <taxon>Streptophyta</taxon>
        <taxon>Embryophyta</taxon>
        <taxon>Tracheophyta</taxon>
        <taxon>Spermatophyta</taxon>
        <taxon>Magnoliopsida</taxon>
        <taxon>Liliopsida</taxon>
        <taxon>Poales</taxon>
        <taxon>Poaceae</taxon>
        <taxon>BOP clade</taxon>
        <taxon>Pooideae</taxon>
        <taxon>Triticodae</taxon>
        <taxon>Triticeae</taxon>
        <taxon>Triticinae</taxon>
        <taxon>Aegilops</taxon>
    </lineage>
</organism>
<dbReference type="InterPro" id="IPR001360">
    <property type="entry name" value="Glyco_hydro_1"/>
</dbReference>
<dbReference type="EnsemblPlants" id="AET2Gv20190900.8">
    <property type="protein sequence ID" value="AET2Gv20190900.8"/>
    <property type="gene ID" value="AET2Gv20190900"/>
</dbReference>
<sequence>MGSTLDAIRNGVNVRGYFAWALMDLFELLAGYESKYGLYRVDFDDERRPRQARLSARWYSSFLKKNGSSIRVPRVQEDLSRFFNFIF</sequence>
<dbReference type="AlphaFoldDB" id="A0A453ALZ0"/>
<name>A0A453ALZ0_AEGTS</name>
<dbReference type="GO" id="GO:0008422">
    <property type="term" value="F:beta-glucosidase activity"/>
    <property type="evidence" value="ECO:0007669"/>
    <property type="project" value="TreeGrafter"/>
</dbReference>